<reference evidence="3 4" key="1">
    <citation type="submission" date="2017-06" db="EMBL/GenBank/DDBJ databases">
        <title>Genome Sequencing of the methanotroph Methylovulum psychrotolerants str. HV10-M2 isolated from a high-altitude environment.</title>
        <authorList>
            <person name="Mateos-Rivera A."/>
        </authorList>
    </citation>
    <scope>NUCLEOTIDE SEQUENCE [LARGE SCALE GENOMIC DNA]</scope>
    <source>
        <strain evidence="3 4">HV10_M2</strain>
    </source>
</reference>
<keyword evidence="1" id="KW-1133">Transmembrane helix</keyword>
<name>A0A1Z4BVG3_9GAMM</name>
<feature type="transmembrane region" description="Helical" evidence="1">
    <location>
        <begin position="130"/>
        <end position="151"/>
    </location>
</feature>
<keyword evidence="1" id="KW-0472">Membrane</keyword>
<dbReference type="KEGG" id="mpsy:CEK71_04005"/>
<evidence type="ECO:0000256" key="1">
    <source>
        <dbReference type="SAM" id="Phobius"/>
    </source>
</evidence>
<feature type="domain" description="DUF7847" evidence="2">
    <location>
        <begin position="121"/>
        <end position="230"/>
    </location>
</feature>
<feature type="transmembrane region" description="Helical" evidence="1">
    <location>
        <begin position="107"/>
        <end position="124"/>
    </location>
</feature>
<dbReference type="Proteomes" id="UP000197019">
    <property type="component" value="Chromosome"/>
</dbReference>
<dbReference type="RefSeq" id="WP_088618176.1">
    <property type="nucleotide sequence ID" value="NZ_CP022129.1"/>
</dbReference>
<keyword evidence="4" id="KW-1185">Reference proteome</keyword>
<keyword evidence="1" id="KW-0812">Transmembrane</keyword>
<sequence>MQMLADEPVSLAKILDISIKLYVASFTKWIGFSTVLGVLSLGFNWFIKQYIGPGADASALAEGGTVLLLAIVAVTLCSSVSYAAIVYRLDNTAHQRQDSFMEALQLGIKKTPSLLLAGFLYMLAVSVGTLLLLVPGIILSLSLLFHINFIVLDAKKAYGSLKASYALVKGSWWRTAGVLTVPMVLLLLFYFILIMLLGFIVKFAGIDGIAELIINLFSIASTPFFLTVLYVQFHDLKLRKSGADLAARLAG</sequence>
<evidence type="ECO:0000313" key="3">
    <source>
        <dbReference type="EMBL" id="ASF45294.1"/>
    </source>
</evidence>
<proteinExistence type="predicted"/>
<dbReference type="Pfam" id="PF25231">
    <property type="entry name" value="DUF7847"/>
    <property type="match status" value="1"/>
</dbReference>
<feature type="transmembrane region" description="Helical" evidence="1">
    <location>
        <begin position="21"/>
        <end position="47"/>
    </location>
</feature>
<feature type="transmembrane region" description="Helical" evidence="1">
    <location>
        <begin position="212"/>
        <end position="231"/>
    </location>
</feature>
<organism evidence="3 4">
    <name type="scientific">Methylovulum psychrotolerans</name>
    <dbReference type="NCBI Taxonomy" id="1704499"/>
    <lineage>
        <taxon>Bacteria</taxon>
        <taxon>Pseudomonadati</taxon>
        <taxon>Pseudomonadota</taxon>
        <taxon>Gammaproteobacteria</taxon>
        <taxon>Methylococcales</taxon>
        <taxon>Methylococcaceae</taxon>
        <taxon>Methylovulum</taxon>
    </lineage>
</organism>
<gene>
    <name evidence="3" type="ORF">CEK71_04005</name>
</gene>
<dbReference type="EMBL" id="CP022129">
    <property type="protein sequence ID" value="ASF45294.1"/>
    <property type="molecule type" value="Genomic_DNA"/>
</dbReference>
<feature type="transmembrane region" description="Helical" evidence="1">
    <location>
        <begin position="172"/>
        <end position="200"/>
    </location>
</feature>
<evidence type="ECO:0000313" key="4">
    <source>
        <dbReference type="Proteomes" id="UP000197019"/>
    </source>
</evidence>
<feature type="transmembrane region" description="Helical" evidence="1">
    <location>
        <begin position="67"/>
        <end position="87"/>
    </location>
</feature>
<protein>
    <recommendedName>
        <fullName evidence="2">DUF7847 domain-containing protein</fullName>
    </recommendedName>
</protein>
<dbReference type="AlphaFoldDB" id="A0A1Z4BVG3"/>
<evidence type="ECO:0000259" key="2">
    <source>
        <dbReference type="Pfam" id="PF25231"/>
    </source>
</evidence>
<dbReference type="OrthoDB" id="5574458at2"/>
<accession>A0A1Z4BVG3</accession>
<dbReference type="InterPro" id="IPR057169">
    <property type="entry name" value="DUF7847"/>
</dbReference>